<feature type="transmembrane region" description="Helical" evidence="14">
    <location>
        <begin position="62"/>
        <end position="83"/>
    </location>
</feature>
<keyword evidence="5 13" id="KW-0812">Transmembrane</keyword>
<organism evidence="15 16">
    <name type="scientific">Strongyloides venezuelensis</name>
    <name type="common">Threadworm</name>
    <dbReference type="NCBI Taxonomy" id="75913"/>
    <lineage>
        <taxon>Eukaryota</taxon>
        <taxon>Metazoa</taxon>
        <taxon>Ecdysozoa</taxon>
        <taxon>Nematoda</taxon>
        <taxon>Chromadorea</taxon>
        <taxon>Rhabditida</taxon>
        <taxon>Tylenchina</taxon>
        <taxon>Panagrolaimomorpha</taxon>
        <taxon>Strongyloidoidea</taxon>
        <taxon>Strongyloididae</taxon>
        <taxon>Strongyloides</taxon>
    </lineage>
</organism>
<dbReference type="GO" id="GO:0016020">
    <property type="term" value="C:membrane"/>
    <property type="evidence" value="ECO:0007669"/>
    <property type="project" value="UniProtKB-SubCell"/>
</dbReference>
<keyword evidence="11 13" id="KW-0739">Sodium transport</keyword>
<evidence type="ECO:0000256" key="6">
    <source>
        <dbReference type="ARBA" id="ARBA00022989"/>
    </source>
</evidence>
<dbReference type="Proteomes" id="UP000035680">
    <property type="component" value="Unassembled WGS sequence"/>
</dbReference>
<keyword evidence="9 14" id="KW-0472">Membrane</keyword>
<evidence type="ECO:0000256" key="10">
    <source>
        <dbReference type="ARBA" id="ARBA00023180"/>
    </source>
</evidence>
<evidence type="ECO:0000256" key="9">
    <source>
        <dbReference type="ARBA" id="ARBA00023136"/>
    </source>
</evidence>
<evidence type="ECO:0000256" key="2">
    <source>
        <dbReference type="ARBA" id="ARBA00007193"/>
    </source>
</evidence>
<name>A0A0K0FVE7_STRVS</name>
<reference evidence="16" key="2">
    <citation type="submission" date="2015-08" db="UniProtKB">
        <authorList>
            <consortium name="WormBaseParasite"/>
        </authorList>
    </citation>
    <scope>IDENTIFICATION</scope>
</reference>
<evidence type="ECO:0000313" key="16">
    <source>
        <dbReference type="WBParaSite" id="SVE_1631200.1"/>
    </source>
</evidence>
<keyword evidence="7" id="KW-0915">Sodium</keyword>
<dbReference type="WBParaSite" id="SVE_1631200.1">
    <property type="protein sequence ID" value="SVE_1631200.1"/>
    <property type="gene ID" value="SVE_1631200"/>
</dbReference>
<evidence type="ECO:0000256" key="7">
    <source>
        <dbReference type="ARBA" id="ARBA00023053"/>
    </source>
</evidence>
<keyword evidence="3 13" id="KW-0813">Transport</keyword>
<evidence type="ECO:0000256" key="4">
    <source>
        <dbReference type="ARBA" id="ARBA00022461"/>
    </source>
</evidence>
<reference evidence="15" key="1">
    <citation type="submission" date="2014-07" db="EMBL/GenBank/DDBJ databases">
        <authorList>
            <person name="Martin A.A"/>
            <person name="De Silva N."/>
        </authorList>
    </citation>
    <scope>NUCLEOTIDE SEQUENCE</scope>
</reference>
<comment type="similarity">
    <text evidence="2 13">Belongs to the amiloride-sensitive sodium channel (TC 1.A.6) family.</text>
</comment>
<evidence type="ECO:0000256" key="8">
    <source>
        <dbReference type="ARBA" id="ARBA00023065"/>
    </source>
</evidence>
<evidence type="ECO:0000256" key="3">
    <source>
        <dbReference type="ARBA" id="ARBA00022448"/>
    </source>
</evidence>
<evidence type="ECO:0000313" key="15">
    <source>
        <dbReference type="Proteomes" id="UP000035680"/>
    </source>
</evidence>
<evidence type="ECO:0000256" key="1">
    <source>
        <dbReference type="ARBA" id="ARBA00004141"/>
    </source>
</evidence>
<keyword evidence="4 13" id="KW-0894">Sodium channel</keyword>
<dbReference type="AlphaFoldDB" id="A0A0K0FVE7"/>
<protein>
    <submittedName>
        <fullName evidence="16">Unspecified product</fullName>
    </submittedName>
</protein>
<keyword evidence="12 13" id="KW-0407">Ion channel</keyword>
<accession>A0A0K0FVE7</accession>
<proteinExistence type="inferred from homology"/>
<evidence type="ECO:0000256" key="5">
    <source>
        <dbReference type="ARBA" id="ARBA00022692"/>
    </source>
</evidence>
<evidence type="ECO:0000256" key="12">
    <source>
        <dbReference type="ARBA" id="ARBA00023303"/>
    </source>
</evidence>
<dbReference type="Pfam" id="PF00858">
    <property type="entry name" value="ASC"/>
    <property type="match status" value="1"/>
</dbReference>
<comment type="subcellular location">
    <subcellularLocation>
        <location evidence="1">Membrane</location>
        <topology evidence="1">Multi-pass membrane protein</topology>
    </subcellularLocation>
</comment>
<evidence type="ECO:0000256" key="14">
    <source>
        <dbReference type="SAM" id="Phobius"/>
    </source>
</evidence>
<dbReference type="GO" id="GO:0005272">
    <property type="term" value="F:sodium channel activity"/>
    <property type="evidence" value="ECO:0007669"/>
    <property type="project" value="UniProtKB-KW"/>
</dbReference>
<keyword evidence="15" id="KW-1185">Reference proteome</keyword>
<keyword evidence="10" id="KW-0325">Glycoprotein</keyword>
<sequence>MNNPNNDTTFEQSNSWKYRNSDMEFSDIPKVKRNSKFPTPSWIGMLHGLDYLGSLKSYPKKCVWVFFLIITIAISLYLIVYTMEEIIENKTMTLFKIKNVPWIKYHGITLCPKYSDGYNVSKIKKKLLTIDRFLTNDDLNKFLIYLSAGGGFDNYDKILKELNNKSLLNFESILLRIVKSFGSLEKLYSFVFEEQNISCNDSGSGSEFYYPPDPYKYPWIDPYKYPRINSPHTSLLMRQFLIFTDISEPDPYPLWSIIQIFLSTRSALHLCTSLCYE</sequence>
<dbReference type="InterPro" id="IPR001873">
    <property type="entry name" value="ENaC"/>
</dbReference>
<evidence type="ECO:0000256" key="13">
    <source>
        <dbReference type="RuleBase" id="RU000679"/>
    </source>
</evidence>
<keyword evidence="8 13" id="KW-0406">Ion transport</keyword>
<evidence type="ECO:0000256" key="11">
    <source>
        <dbReference type="ARBA" id="ARBA00023201"/>
    </source>
</evidence>
<keyword evidence="6 14" id="KW-1133">Transmembrane helix</keyword>